<name>A0AAX3ZBM4_STRRO</name>
<protein>
    <submittedName>
        <fullName evidence="3">Uncharacterized protein</fullName>
    </submittedName>
</protein>
<dbReference type="GeneID" id="90940909"/>
<evidence type="ECO:0000313" key="4">
    <source>
        <dbReference type="Proteomes" id="UP001231701"/>
    </source>
</evidence>
<evidence type="ECO:0000313" key="2">
    <source>
        <dbReference type="EMBL" id="MFG6295687.1"/>
    </source>
</evidence>
<evidence type="ECO:0000313" key="3">
    <source>
        <dbReference type="EMBL" id="WMC84537.1"/>
    </source>
</evidence>
<dbReference type="EMBL" id="CP121271">
    <property type="protein sequence ID" value="WMC84537.1"/>
    <property type="molecule type" value="Genomic_DNA"/>
</dbReference>
<dbReference type="Proteomes" id="UP001605990">
    <property type="component" value="Unassembled WGS sequence"/>
</dbReference>
<gene>
    <name evidence="2" type="ORF">ACGU38_09985</name>
    <name evidence="3" type="ORF">P7W03_02755</name>
</gene>
<dbReference type="EMBL" id="JBIENY010000145">
    <property type="protein sequence ID" value="MFG6295687.1"/>
    <property type="molecule type" value="Genomic_DNA"/>
</dbReference>
<evidence type="ECO:0000313" key="5">
    <source>
        <dbReference type="Proteomes" id="UP001605990"/>
    </source>
</evidence>
<dbReference type="AlphaFoldDB" id="A0AAX3ZBM4"/>
<reference evidence="3" key="1">
    <citation type="submission" date="2023-03" db="EMBL/GenBank/DDBJ databases">
        <title>Borrelidin-producing and root-colonizing Streptomyces rochei is a potent biopesticide for soil-borne oomycete-caused plant diseases.</title>
        <authorList>
            <person name="Zhou D."/>
            <person name="Wang X."/>
            <person name="Navarro-Munoz J.C."/>
            <person name="Li W."/>
            <person name="Li J."/>
            <person name="Jiu M."/>
            <person name="Deng S."/>
            <person name="Ye Y."/>
            <person name="Daly P."/>
            <person name="Wei L."/>
        </authorList>
    </citation>
    <scope>NUCLEOTIDE SEQUENCE</scope>
    <source>
        <strain evidence="3">JK1</strain>
    </source>
</reference>
<dbReference type="Proteomes" id="UP001231701">
    <property type="component" value="Chromosome"/>
</dbReference>
<feature type="region of interest" description="Disordered" evidence="1">
    <location>
        <begin position="52"/>
        <end position="72"/>
    </location>
</feature>
<reference evidence="2 5" key="2">
    <citation type="submission" date="2024-10" db="EMBL/GenBank/DDBJ databases">
        <title>Draft genome assembly of a novel steroid transforming actinomycete isolated from African clawed frog Xenopus laevis.</title>
        <authorList>
            <person name="Bragin E."/>
            <person name="Kollerov V."/>
            <person name="Donova M.V."/>
        </authorList>
    </citation>
    <scope>NUCLEOTIDE SEQUENCE [LARGE SCALE GENOMIC DNA]</scope>
    <source>
        <strain evidence="2 5">MTOC-St3</strain>
    </source>
</reference>
<accession>A0AAX3ZBM4</accession>
<organism evidence="3 4">
    <name type="scientific">Streptomyces rochei</name>
    <name type="common">Streptomyces parvullus</name>
    <dbReference type="NCBI Taxonomy" id="1928"/>
    <lineage>
        <taxon>Bacteria</taxon>
        <taxon>Bacillati</taxon>
        <taxon>Actinomycetota</taxon>
        <taxon>Actinomycetes</taxon>
        <taxon>Kitasatosporales</taxon>
        <taxon>Streptomycetaceae</taxon>
        <taxon>Streptomyces</taxon>
        <taxon>Streptomyces rochei group</taxon>
    </lineage>
</organism>
<dbReference type="RefSeq" id="WP_019324309.1">
    <property type="nucleotide sequence ID" value="NZ_CP121271.1"/>
</dbReference>
<proteinExistence type="predicted"/>
<sequence length="72" mass="7777">MDIPRRLIALRRAVDAAEERYRGNRGDNATIALAVWSDATAALVEAVTAHAEETGATRREVEDAVRRAADGS</sequence>
<keyword evidence="5" id="KW-1185">Reference proteome</keyword>
<evidence type="ECO:0000256" key="1">
    <source>
        <dbReference type="SAM" id="MobiDB-lite"/>
    </source>
</evidence>